<organism evidence="2 3">
    <name type="scientific">Penicillium atrosanguineum</name>
    <dbReference type="NCBI Taxonomy" id="1132637"/>
    <lineage>
        <taxon>Eukaryota</taxon>
        <taxon>Fungi</taxon>
        <taxon>Dikarya</taxon>
        <taxon>Ascomycota</taxon>
        <taxon>Pezizomycotina</taxon>
        <taxon>Eurotiomycetes</taxon>
        <taxon>Eurotiomycetidae</taxon>
        <taxon>Eurotiales</taxon>
        <taxon>Aspergillaceae</taxon>
        <taxon>Penicillium</taxon>
    </lineage>
</organism>
<dbReference type="EMBL" id="JAPZBO010000003">
    <property type="protein sequence ID" value="KAJ5320751.1"/>
    <property type="molecule type" value="Genomic_DNA"/>
</dbReference>
<proteinExistence type="predicted"/>
<name>A0A9W9PYX9_9EURO</name>
<gene>
    <name evidence="2" type="ORF">N7476_003753</name>
</gene>
<dbReference type="AlphaFoldDB" id="A0A9W9PYX9"/>
<protein>
    <submittedName>
        <fullName evidence="2">Uncharacterized protein</fullName>
    </submittedName>
</protein>
<evidence type="ECO:0000256" key="1">
    <source>
        <dbReference type="SAM" id="MobiDB-lite"/>
    </source>
</evidence>
<accession>A0A9W9PYX9</accession>
<feature type="compositionally biased region" description="Acidic residues" evidence="1">
    <location>
        <begin position="49"/>
        <end position="61"/>
    </location>
</feature>
<feature type="compositionally biased region" description="Basic and acidic residues" evidence="1">
    <location>
        <begin position="25"/>
        <end position="34"/>
    </location>
</feature>
<keyword evidence="3" id="KW-1185">Reference proteome</keyword>
<evidence type="ECO:0000313" key="3">
    <source>
        <dbReference type="Proteomes" id="UP001147746"/>
    </source>
</evidence>
<dbReference type="Proteomes" id="UP001147746">
    <property type="component" value="Unassembled WGS sequence"/>
</dbReference>
<evidence type="ECO:0000313" key="2">
    <source>
        <dbReference type="EMBL" id="KAJ5320751.1"/>
    </source>
</evidence>
<reference evidence="2" key="1">
    <citation type="submission" date="2022-12" db="EMBL/GenBank/DDBJ databases">
        <authorList>
            <person name="Petersen C."/>
        </authorList>
    </citation>
    <scope>NUCLEOTIDE SEQUENCE</scope>
    <source>
        <strain evidence="2">IBT 21472</strain>
    </source>
</reference>
<comment type="caution">
    <text evidence="2">The sequence shown here is derived from an EMBL/GenBank/DDBJ whole genome shotgun (WGS) entry which is preliminary data.</text>
</comment>
<feature type="region of interest" description="Disordered" evidence="1">
    <location>
        <begin position="1"/>
        <end position="62"/>
    </location>
</feature>
<reference evidence="2" key="2">
    <citation type="journal article" date="2023" name="IMA Fungus">
        <title>Comparative genomic study of the Penicillium genus elucidates a diverse pangenome and 15 lateral gene transfer events.</title>
        <authorList>
            <person name="Petersen C."/>
            <person name="Sorensen T."/>
            <person name="Nielsen M.R."/>
            <person name="Sondergaard T.E."/>
            <person name="Sorensen J.L."/>
            <person name="Fitzpatrick D.A."/>
            <person name="Frisvad J.C."/>
            <person name="Nielsen K.L."/>
        </authorList>
    </citation>
    <scope>NUCLEOTIDE SEQUENCE</scope>
    <source>
        <strain evidence="2">IBT 21472</strain>
    </source>
</reference>
<sequence>MSKPVDPIEGAQRAFEPGDQTLRPEPNRIADRSRATGTDFDLQELPMQGDDDADLDPEQEDPMSAQYAGTVKQIEQAGFRRGPQYPAPGGL</sequence>